<evidence type="ECO:0000313" key="1">
    <source>
        <dbReference type="EMBL" id="TRU39079.1"/>
    </source>
</evidence>
<dbReference type="EMBL" id="SFBH01000025">
    <property type="protein sequence ID" value="TRU39079.1"/>
    <property type="molecule type" value="Genomic_DNA"/>
</dbReference>
<evidence type="ECO:0000313" key="2">
    <source>
        <dbReference type="Proteomes" id="UP000315113"/>
    </source>
</evidence>
<dbReference type="Pfam" id="PF08665">
    <property type="entry name" value="PglZ"/>
    <property type="match status" value="1"/>
</dbReference>
<sequence>DELNTDSKTIATIQYQIASLPSKTSIGMADLLPGKAARFSDRDDTLLLDGSKVGNVLERQQALQREVRDARFVNFEELESNTQEQNREIFKAQVVYILHNQIDRTGENNERDTLPAVRRAIDDLRKMVKKIQGSFNVTRVIVTADHGFLYTDPVVAKKDLQKSTGLKVLNAGPRHEITNEGRPTELTYHIPLRQVSRLQDNLFVVIPESVNRFQHAGGGYRYVHGGGSLQELIVPVLTSTRKREEVSQRVSPILVTKNLRVVSSILKVTLLQNYKVSAQYKPSSIVIGLYQDFDLVSNLEERVLESTADNPTERSFTIALTLLRTSSANLRLKVFDQEDVNHRNPTIDEPVRNDTLIQSDF</sequence>
<reference evidence="1 2" key="1">
    <citation type="submission" date="2019-01" db="EMBL/GenBank/DDBJ databases">
        <title>Coherence of Microcystis species and biogeography revealed through population genomics.</title>
        <authorList>
            <person name="Perez-Carrascal O.M."/>
            <person name="Terrat Y."/>
            <person name="Giani A."/>
            <person name="Fortin N."/>
            <person name="Tromas N."/>
            <person name="Shapiro B.J."/>
        </authorList>
    </citation>
    <scope>NUCLEOTIDE SEQUENCE [LARGE SCALE GENOMIC DNA]</scope>
    <source>
        <strain evidence="1">Ma_MB_F_20061100_S20D</strain>
    </source>
</reference>
<name>A0A552EX94_MICAE</name>
<dbReference type="Proteomes" id="UP000315113">
    <property type="component" value="Unassembled WGS sequence"/>
</dbReference>
<accession>A0A552EX94</accession>
<protein>
    <submittedName>
        <fullName evidence="1">PglZ domain-containing protein</fullName>
    </submittedName>
</protein>
<comment type="caution">
    <text evidence="1">The sequence shown here is derived from an EMBL/GenBank/DDBJ whole genome shotgun (WGS) entry which is preliminary data.</text>
</comment>
<proteinExistence type="predicted"/>
<organism evidence="1 2">
    <name type="scientific">Microcystis aeruginosa Ma_MB_F_20061100_S20D</name>
    <dbReference type="NCBI Taxonomy" id="2486253"/>
    <lineage>
        <taxon>Bacteria</taxon>
        <taxon>Bacillati</taxon>
        <taxon>Cyanobacteriota</taxon>
        <taxon>Cyanophyceae</taxon>
        <taxon>Oscillatoriophycideae</taxon>
        <taxon>Chroococcales</taxon>
        <taxon>Microcystaceae</taxon>
        <taxon>Microcystis</taxon>
    </lineage>
</organism>
<dbReference type="AlphaFoldDB" id="A0A552EX94"/>
<feature type="non-terminal residue" evidence="1">
    <location>
        <position position="1"/>
    </location>
</feature>
<gene>
    <name evidence="1" type="ORF">EWV78_03775</name>
</gene>